<feature type="transmembrane region" description="Helical" evidence="1">
    <location>
        <begin position="6"/>
        <end position="27"/>
    </location>
</feature>
<keyword evidence="1" id="KW-1133">Transmembrane helix</keyword>
<evidence type="ECO:0000313" key="3">
    <source>
        <dbReference type="Proteomes" id="UP001317629"/>
    </source>
</evidence>
<organism evidence="2 3">
    <name type="scientific">Methylocystis iwaonis</name>
    <dbReference type="NCBI Taxonomy" id="2885079"/>
    <lineage>
        <taxon>Bacteria</taxon>
        <taxon>Pseudomonadati</taxon>
        <taxon>Pseudomonadota</taxon>
        <taxon>Alphaproteobacteria</taxon>
        <taxon>Hyphomicrobiales</taxon>
        <taxon>Methylocystaceae</taxon>
        <taxon>Methylocystis</taxon>
    </lineage>
</organism>
<name>A0ABN6VHQ6_9HYPH</name>
<dbReference type="RefSeq" id="WP_202072438.1">
    <property type="nucleotide sequence ID" value="NZ_AP027142.1"/>
</dbReference>
<gene>
    <name evidence="2" type="ORF">SS37A_27270</name>
</gene>
<dbReference type="Proteomes" id="UP001317629">
    <property type="component" value="Chromosome"/>
</dbReference>
<sequence>MSESVLSVGVEMILAVLTAAVFVVDCLRQEAAPALRPVLARKRSAYRAFRKS</sequence>
<accession>A0ABN6VHQ6</accession>
<evidence type="ECO:0000256" key="1">
    <source>
        <dbReference type="SAM" id="Phobius"/>
    </source>
</evidence>
<reference evidence="2 3" key="1">
    <citation type="journal article" date="2023" name="Int. J. Syst. Evol. Microbiol.">
        <title>Methylocystis iwaonis sp. nov., a type II methane-oxidizing bacterium from surface soil of a rice paddy field in Japan, and emended description of the genus Methylocystis (ex Whittenbury et al. 1970) Bowman et al. 1993.</title>
        <authorList>
            <person name="Kaise H."/>
            <person name="Sawadogo J.B."/>
            <person name="Alam M.S."/>
            <person name="Ueno C."/>
            <person name="Dianou D."/>
            <person name="Shinjo R."/>
            <person name="Asakawa S."/>
        </authorList>
    </citation>
    <scope>NUCLEOTIDE SEQUENCE [LARGE SCALE GENOMIC DNA]</scope>
    <source>
        <strain evidence="2 3">SS37A-Re</strain>
    </source>
</reference>
<keyword evidence="3" id="KW-1185">Reference proteome</keyword>
<protein>
    <submittedName>
        <fullName evidence="2">Uncharacterized protein</fullName>
    </submittedName>
</protein>
<keyword evidence="1" id="KW-0812">Transmembrane</keyword>
<proteinExistence type="predicted"/>
<dbReference type="EMBL" id="AP027142">
    <property type="protein sequence ID" value="BDV35198.1"/>
    <property type="molecule type" value="Genomic_DNA"/>
</dbReference>
<evidence type="ECO:0000313" key="2">
    <source>
        <dbReference type="EMBL" id="BDV35198.1"/>
    </source>
</evidence>
<keyword evidence="1" id="KW-0472">Membrane</keyword>